<feature type="compositionally biased region" description="Basic residues" evidence="1">
    <location>
        <begin position="1"/>
        <end position="15"/>
    </location>
</feature>
<name>A0ABY5HN43_9GAMM</name>
<evidence type="ECO:0000313" key="4">
    <source>
        <dbReference type="Proteomes" id="UP001058461"/>
    </source>
</evidence>
<evidence type="ECO:0000256" key="2">
    <source>
        <dbReference type="SAM" id="Phobius"/>
    </source>
</evidence>
<reference evidence="3" key="1">
    <citation type="submission" date="2021-04" db="EMBL/GenBank/DDBJ databases">
        <title>Oceanospirillales bacteria with DddD are important DMSP degraders in coastal seawater.</title>
        <authorList>
            <person name="Liu J."/>
        </authorList>
    </citation>
    <scope>NUCLEOTIDE SEQUENCE</scope>
    <source>
        <strain evidence="3">D13-1</strain>
    </source>
</reference>
<protein>
    <submittedName>
        <fullName evidence="3">Uncharacterized protein</fullName>
    </submittedName>
</protein>
<dbReference type="RefSeq" id="WP_255856021.1">
    <property type="nucleotide sequence ID" value="NZ_CP073347.1"/>
</dbReference>
<sequence>MSSVKKHKKNMKRKSANATGIPTTRSGRKRKMNSLQSQVIFGLIVVGIVLYLIARNI</sequence>
<evidence type="ECO:0000256" key="1">
    <source>
        <dbReference type="SAM" id="MobiDB-lite"/>
    </source>
</evidence>
<keyword evidence="2" id="KW-0472">Membrane</keyword>
<keyword evidence="2" id="KW-1133">Transmembrane helix</keyword>
<dbReference type="EMBL" id="CP073347">
    <property type="protein sequence ID" value="UTW13830.1"/>
    <property type="molecule type" value="Genomic_DNA"/>
</dbReference>
<gene>
    <name evidence="3" type="ORF">KDW95_09415</name>
</gene>
<evidence type="ECO:0000313" key="3">
    <source>
        <dbReference type="EMBL" id="UTW13830.1"/>
    </source>
</evidence>
<feature type="region of interest" description="Disordered" evidence="1">
    <location>
        <begin position="1"/>
        <end position="31"/>
    </location>
</feature>
<proteinExistence type="predicted"/>
<keyword evidence="4" id="KW-1185">Reference proteome</keyword>
<accession>A0ABY5HN43</accession>
<organism evidence="3 4">
    <name type="scientific">Marinobacterium rhizophilum</name>
    <dbReference type="NCBI Taxonomy" id="420402"/>
    <lineage>
        <taxon>Bacteria</taxon>
        <taxon>Pseudomonadati</taxon>
        <taxon>Pseudomonadota</taxon>
        <taxon>Gammaproteobacteria</taxon>
        <taxon>Oceanospirillales</taxon>
        <taxon>Oceanospirillaceae</taxon>
        <taxon>Marinobacterium</taxon>
    </lineage>
</organism>
<feature type="compositionally biased region" description="Polar residues" evidence="1">
    <location>
        <begin position="16"/>
        <end position="25"/>
    </location>
</feature>
<dbReference type="Proteomes" id="UP001058461">
    <property type="component" value="Chromosome"/>
</dbReference>
<keyword evidence="2" id="KW-0812">Transmembrane</keyword>
<feature type="transmembrane region" description="Helical" evidence="2">
    <location>
        <begin position="35"/>
        <end position="54"/>
    </location>
</feature>